<protein>
    <submittedName>
        <fullName evidence="1">Uncharacterized protein</fullName>
    </submittedName>
</protein>
<comment type="caution">
    <text evidence="1">The sequence shown here is derived from an EMBL/GenBank/DDBJ whole genome shotgun (WGS) entry which is preliminary data.</text>
</comment>
<evidence type="ECO:0000313" key="2">
    <source>
        <dbReference type="Proteomes" id="UP000238479"/>
    </source>
</evidence>
<reference evidence="1 2" key="1">
    <citation type="journal article" date="2018" name="Nat. Genet.">
        <title>The Rosa genome provides new insights in the design of modern roses.</title>
        <authorList>
            <person name="Bendahmane M."/>
        </authorList>
    </citation>
    <scope>NUCLEOTIDE SEQUENCE [LARGE SCALE GENOMIC DNA]</scope>
    <source>
        <strain evidence="2">cv. Old Blush</strain>
    </source>
</reference>
<evidence type="ECO:0000313" key="1">
    <source>
        <dbReference type="EMBL" id="PRQ39079.1"/>
    </source>
</evidence>
<name>A0A2P6QY90_ROSCH</name>
<dbReference type="Proteomes" id="UP000238479">
    <property type="component" value="Chromosome 4"/>
</dbReference>
<dbReference type="AlphaFoldDB" id="A0A2P6QY90"/>
<dbReference type="EMBL" id="PDCK01000042">
    <property type="protein sequence ID" value="PRQ39079.1"/>
    <property type="molecule type" value="Genomic_DNA"/>
</dbReference>
<sequence length="57" mass="6972">MAALLWEKLPQSIAKDHRVDVRRESYNEMKIFRRKWERAAKNDECWIDPYPVNSSRH</sequence>
<dbReference type="Gramene" id="PRQ39079">
    <property type="protein sequence ID" value="PRQ39079"/>
    <property type="gene ID" value="RchiOBHm_Chr4g0421131"/>
</dbReference>
<organism evidence="1 2">
    <name type="scientific">Rosa chinensis</name>
    <name type="common">China rose</name>
    <dbReference type="NCBI Taxonomy" id="74649"/>
    <lineage>
        <taxon>Eukaryota</taxon>
        <taxon>Viridiplantae</taxon>
        <taxon>Streptophyta</taxon>
        <taxon>Embryophyta</taxon>
        <taxon>Tracheophyta</taxon>
        <taxon>Spermatophyta</taxon>
        <taxon>Magnoliopsida</taxon>
        <taxon>eudicotyledons</taxon>
        <taxon>Gunneridae</taxon>
        <taxon>Pentapetalae</taxon>
        <taxon>rosids</taxon>
        <taxon>fabids</taxon>
        <taxon>Rosales</taxon>
        <taxon>Rosaceae</taxon>
        <taxon>Rosoideae</taxon>
        <taxon>Rosoideae incertae sedis</taxon>
        <taxon>Rosa</taxon>
    </lineage>
</organism>
<proteinExistence type="predicted"/>
<accession>A0A2P6QY90</accession>
<keyword evidence="2" id="KW-1185">Reference proteome</keyword>
<gene>
    <name evidence="1" type="ORF">RchiOBHm_Chr4g0421131</name>
</gene>